<feature type="transmembrane region" description="Helical" evidence="2">
    <location>
        <begin position="164"/>
        <end position="183"/>
    </location>
</feature>
<feature type="transmembrane region" description="Helical" evidence="2">
    <location>
        <begin position="109"/>
        <end position="128"/>
    </location>
</feature>
<proteinExistence type="inferred from homology"/>
<sequence length="190" mass="21221">MVEAIIDFCRENGVYGLMLLAFADSFVSPIMPDIIMVPLCLAEPDKAIFYSFLATISSVAGGFIGYSLGARLGPVCIVRFIPPHHWETIRNLVEKHGAWAVFWGAIMPIPYKFVSISAGVLGLNRNLFLIVTIIGRSKRFLLEGILLYYFGVPLAKTWEQYNEYGIWIVGGVIIATILGYKLFRVPKSQQ</sequence>
<dbReference type="PANTHER" id="PTHR42709:SF11">
    <property type="entry name" value="DEDA FAMILY PROTEIN"/>
    <property type="match status" value="1"/>
</dbReference>
<comment type="similarity">
    <text evidence="1">Belongs to the DedA family.</text>
</comment>
<dbReference type="InterPro" id="IPR051311">
    <property type="entry name" value="DedA_domain"/>
</dbReference>
<dbReference type="KEGG" id="mana:MAMMFC1_02772"/>
<evidence type="ECO:0000313" key="5">
    <source>
        <dbReference type="Proteomes" id="UP000276437"/>
    </source>
</evidence>
<evidence type="ECO:0000259" key="3">
    <source>
        <dbReference type="Pfam" id="PF09335"/>
    </source>
</evidence>
<protein>
    <submittedName>
        <fullName evidence="4">SNARE associated Golgi protein</fullName>
    </submittedName>
</protein>
<evidence type="ECO:0000256" key="1">
    <source>
        <dbReference type="ARBA" id="ARBA00010792"/>
    </source>
</evidence>
<dbReference type="GO" id="GO:0005886">
    <property type="term" value="C:plasma membrane"/>
    <property type="evidence" value="ECO:0007669"/>
    <property type="project" value="TreeGrafter"/>
</dbReference>
<feature type="domain" description="VTT" evidence="3">
    <location>
        <begin position="50"/>
        <end position="142"/>
    </location>
</feature>
<keyword evidence="2" id="KW-1133">Transmembrane helix</keyword>
<dbReference type="Pfam" id="PF09335">
    <property type="entry name" value="VTT_dom"/>
    <property type="match status" value="1"/>
</dbReference>
<feature type="transmembrane region" description="Helical" evidence="2">
    <location>
        <begin position="14"/>
        <end position="35"/>
    </location>
</feature>
<gene>
    <name evidence="4" type="ORF">MAMMFC1_02772</name>
</gene>
<keyword evidence="5" id="KW-1185">Reference proteome</keyword>
<reference evidence="4 5" key="1">
    <citation type="journal article" date="2018" name="Int. J. Syst. Evol. Microbiol.">
        <title>Methylomusa anaerophila gen. nov., sp. nov., an anaerobic methanol-utilizing bacterium isolated from a microbial fuel cell.</title>
        <authorList>
            <person name="Amano N."/>
            <person name="Yamamuro A."/>
            <person name="Miyahara M."/>
            <person name="Kouzuma A."/>
            <person name="Abe T."/>
            <person name="Watanabe K."/>
        </authorList>
    </citation>
    <scope>NUCLEOTIDE SEQUENCE [LARGE SCALE GENOMIC DNA]</scope>
    <source>
        <strain evidence="4 5">MMFC1</strain>
    </source>
</reference>
<organism evidence="4 5">
    <name type="scientific">Methylomusa anaerophila</name>
    <dbReference type="NCBI Taxonomy" id="1930071"/>
    <lineage>
        <taxon>Bacteria</taxon>
        <taxon>Bacillati</taxon>
        <taxon>Bacillota</taxon>
        <taxon>Negativicutes</taxon>
        <taxon>Selenomonadales</taxon>
        <taxon>Sporomusaceae</taxon>
        <taxon>Methylomusa</taxon>
    </lineage>
</organism>
<dbReference type="EMBL" id="AP018449">
    <property type="protein sequence ID" value="BBB92087.1"/>
    <property type="molecule type" value="Genomic_DNA"/>
</dbReference>
<keyword evidence="2" id="KW-0812">Transmembrane</keyword>
<evidence type="ECO:0000313" key="4">
    <source>
        <dbReference type="EMBL" id="BBB92087.1"/>
    </source>
</evidence>
<dbReference type="RefSeq" id="WP_232035457.1">
    <property type="nucleotide sequence ID" value="NZ_AP018449.1"/>
</dbReference>
<accession>A0A348ALY9</accession>
<dbReference type="PANTHER" id="PTHR42709">
    <property type="entry name" value="ALKALINE PHOSPHATASE LIKE PROTEIN"/>
    <property type="match status" value="1"/>
</dbReference>
<dbReference type="InterPro" id="IPR032816">
    <property type="entry name" value="VTT_dom"/>
</dbReference>
<evidence type="ECO:0000256" key="2">
    <source>
        <dbReference type="SAM" id="Phobius"/>
    </source>
</evidence>
<dbReference type="AlphaFoldDB" id="A0A348ALY9"/>
<dbReference type="Proteomes" id="UP000276437">
    <property type="component" value="Chromosome"/>
</dbReference>
<feature type="transmembrane region" description="Helical" evidence="2">
    <location>
        <begin position="47"/>
        <end position="68"/>
    </location>
</feature>
<name>A0A348ALY9_9FIRM</name>
<keyword evidence="2" id="KW-0472">Membrane</keyword>